<accession>A0A172UVS3</accession>
<keyword evidence="6" id="KW-0436">Ligase</keyword>
<dbReference type="GO" id="GO:0035999">
    <property type="term" value="P:tetrahydrofolate interconversion"/>
    <property type="evidence" value="ECO:0007669"/>
    <property type="project" value="TreeGrafter"/>
</dbReference>
<keyword evidence="5" id="KW-0460">Magnesium</keyword>
<evidence type="ECO:0000256" key="3">
    <source>
        <dbReference type="ARBA" id="ARBA00022840"/>
    </source>
</evidence>
<dbReference type="PANTHER" id="PTHR23407:SF1">
    <property type="entry name" value="5-FORMYLTETRAHYDROFOLATE CYCLO-LIGASE"/>
    <property type="match status" value="1"/>
</dbReference>
<evidence type="ECO:0000256" key="2">
    <source>
        <dbReference type="ARBA" id="ARBA00022741"/>
    </source>
</evidence>
<reference evidence="6 7" key="1">
    <citation type="submission" date="2016-05" db="EMBL/GenBank/DDBJ databases">
        <title>Complete genome sequence of a phthalic acid esters degrading Mycobacterium sp. YC-RL4.</title>
        <authorList>
            <person name="Ren L."/>
            <person name="Fan S."/>
            <person name="Ruth N."/>
            <person name="Jia Y."/>
            <person name="Wang J."/>
            <person name="Qiao C."/>
        </authorList>
    </citation>
    <scope>NUCLEOTIDE SEQUENCE [LARGE SCALE GENOMIC DNA]</scope>
    <source>
        <strain evidence="6 7">YC-RL4</strain>
    </source>
</reference>
<dbReference type="GO" id="GO:0030272">
    <property type="term" value="F:5-formyltetrahydrofolate cyclo-ligase activity"/>
    <property type="evidence" value="ECO:0007669"/>
    <property type="project" value="UniProtKB-EC"/>
</dbReference>
<dbReference type="AlphaFoldDB" id="A0A172UVS3"/>
<comment type="catalytic activity">
    <reaction evidence="5">
        <text>(6S)-5-formyl-5,6,7,8-tetrahydrofolate + ATP = (6R)-5,10-methenyltetrahydrofolate + ADP + phosphate</text>
        <dbReference type="Rhea" id="RHEA:10488"/>
        <dbReference type="ChEBI" id="CHEBI:30616"/>
        <dbReference type="ChEBI" id="CHEBI:43474"/>
        <dbReference type="ChEBI" id="CHEBI:57455"/>
        <dbReference type="ChEBI" id="CHEBI:57457"/>
        <dbReference type="ChEBI" id="CHEBI:456216"/>
        <dbReference type="EC" id="6.3.3.2"/>
    </reaction>
</comment>
<evidence type="ECO:0000256" key="5">
    <source>
        <dbReference type="RuleBase" id="RU361279"/>
    </source>
</evidence>
<proteinExistence type="inferred from homology"/>
<dbReference type="PANTHER" id="PTHR23407">
    <property type="entry name" value="ATPASE INHIBITOR/5-FORMYLTETRAHYDROFOLATE CYCLO-LIGASE"/>
    <property type="match status" value="1"/>
</dbReference>
<dbReference type="InterPro" id="IPR037171">
    <property type="entry name" value="NagB/RpiA_transferase-like"/>
</dbReference>
<dbReference type="PIRSF" id="PIRSF006806">
    <property type="entry name" value="FTHF_cligase"/>
    <property type="match status" value="1"/>
</dbReference>
<feature type="binding site" evidence="4">
    <location>
        <begin position="134"/>
        <end position="142"/>
    </location>
    <ligand>
        <name>ATP</name>
        <dbReference type="ChEBI" id="CHEBI:30616"/>
    </ligand>
</feature>
<dbReference type="Gene3D" id="3.40.50.10420">
    <property type="entry name" value="NagB/RpiA/CoA transferase-like"/>
    <property type="match status" value="1"/>
</dbReference>
<comment type="cofactor">
    <cofactor evidence="5">
        <name>Mg(2+)</name>
        <dbReference type="ChEBI" id="CHEBI:18420"/>
    </cofactor>
</comment>
<evidence type="ECO:0000256" key="1">
    <source>
        <dbReference type="ARBA" id="ARBA00010638"/>
    </source>
</evidence>
<dbReference type="Proteomes" id="UP000077143">
    <property type="component" value="Chromosome"/>
</dbReference>
<name>A0A172UVS3_9MYCO</name>
<keyword evidence="3 4" id="KW-0067">ATP-binding</keyword>
<dbReference type="GO" id="GO:0046872">
    <property type="term" value="F:metal ion binding"/>
    <property type="evidence" value="ECO:0007669"/>
    <property type="project" value="UniProtKB-KW"/>
</dbReference>
<sequence>MAIMTKPALRTRILAARRALTEPRRAAETRSLQTQVTALAAGVGTLGAYIPAGSEPGAAPDAVPLLDGLLGVRILVPIARTGQPMQWAEYRPGELIAAPFGLREPPPPWLAPESIAEATVLLVPALAVDRSGNRLGRGAGFYDRALPLAAAGALLVAVIRDDELLDEIPAEPHDVPMTHALTPGRGLVVLGMTQPT</sequence>
<dbReference type="GO" id="GO:0009396">
    <property type="term" value="P:folic acid-containing compound biosynthetic process"/>
    <property type="evidence" value="ECO:0007669"/>
    <property type="project" value="TreeGrafter"/>
</dbReference>
<dbReference type="STRING" id="1682113.A7U43_24280"/>
<keyword evidence="2 4" id="KW-0547">Nucleotide-binding</keyword>
<dbReference type="OrthoDB" id="3242798at2"/>
<evidence type="ECO:0000313" key="7">
    <source>
        <dbReference type="Proteomes" id="UP000077143"/>
    </source>
</evidence>
<evidence type="ECO:0000256" key="4">
    <source>
        <dbReference type="PIRSR" id="PIRSR006806-1"/>
    </source>
</evidence>
<dbReference type="EMBL" id="CP015596">
    <property type="protein sequence ID" value="ANE83229.1"/>
    <property type="molecule type" value="Genomic_DNA"/>
</dbReference>
<gene>
    <name evidence="6" type="ORF">A7U43_24280</name>
</gene>
<feature type="binding site" evidence="4">
    <location>
        <begin position="6"/>
        <end position="10"/>
    </location>
    <ligand>
        <name>ATP</name>
        <dbReference type="ChEBI" id="CHEBI:30616"/>
    </ligand>
</feature>
<dbReference type="EC" id="6.3.3.2" evidence="5"/>
<keyword evidence="5" id="KW-0479">Metal-binding</keyword>
<dbReference type="SUPFAM" id="SSF100950">
    <property type="entry name" value="NagB/RpiA/CoA transferase-like"/>
    <property type="match status" value="1"/>
</dbReference>
<dbReference type="GO" id="GO:0005524">
    <property type="term" value="F:ATP binding"/>
    <property type="evidence" value="ECO:0007669"/>
    <property type="project" value="UniProtKB-KW"/>
</dbReference>
<dbReference type="KEGG" id="madi:A7U43_24280"/>
<organism evidence="6 7">
    <name type="scientific">Mycobacterium adipatum</name>
    <dbReference type="NCBI Taxonomy" id="1682113"/>
    <lineage>
        <taxon>Bacteria</taxon>
        <taxon>Bacillati</taxon>
        <taxon>Actinomycetota</taxon>
        <taxon>Actinomycetes</taxon>
        <taxon>Mycobacteriales</taxon>
        <taxon>Mycobacteriaceae</taxon>
        <taxon>Mycobacterium</taxon>
    </lineage>
</organism>
<dbReference type="InterPro" id="IPR024185">
    <property type="entry name" value="FTHF_cligase-like_sf"/>
</dbReference>
<feature type="binding site" evidence="4">
    <location>
        <position position="55"/>
    </location>
    <ligand>
        <name>substrate</name>
    </ligand>
</feature>
<keyword evidence="7" id="KW-1185">Reference proteome</keyword>
<evidence type="ECO:0000313" key="6">
    <source>
        <dbReference type="EMBL" id="ANE83229.1"/>
    </source>
</evidence>
<dbReference type="InterPro" id="IPR002698">
    <property type="entry name" value="FTHF_cligase"/>
</dbReference>
<dbReference type="NCBIfam" id="TIGR02727">
    <property type="entry name" value="MTHFS_bact"/>
    <property type="match status" value="1"/>
</dbReference>
<feature type="binding site" evidence="4">
    <location>
        <position position="50"/>
    </location>
    <ligand>
        <name>substrate</name>
    </ligand>
</feature>
<protein>
    <recommendedName>
        <fullName evidence="5">5-formyltetrahydrofolate cyclo-ligase</fullName>
        <ecNumber evidence="5">6.3.3.2</ecNumber>
    </recommendedName>
</protein>
<dbReference type="Pfam" id="PF01812">
    <property type="entry name" value="5-FTHF_cyc-lig"/>
    <property type="match status" value="1"/>
</dbReference>
<comment type="similarity">
    <text evidence="1 5">Belongs to the 5-formyltetrahydrofolate cyclo-ligase family.</text>
</comment>